<gene>
    <name evidence="1" type="ORF">BDV26DRAFT_292670</name>
</gene>
<name>A0A5N7B875_9EURO</name>
<protein>
    <recommendedName>
        <fullName evidence="3">SnoaL-like domain-containing protein</fullName>
    </recommendedName>
</protein>
<dbReference type="AlphaFoldDB" id="A0A5N7B875"/>
<dbReference type="InterPro" id="IPR032710">
    <property type="entry name" value="NTF2-like_dom_sf"/>
</dbReference>
<evidence type="ECO:0000313" key="2">
    <source>
        <dbReference type="Proteomes" id="UP000326198"/>
    </source>
</evidence>
<dbReference type="Proteomes" id="UP000326198">
    <property type="component" value="Unassembled WGS sequence"/>
</dbReference>
<proteinExistence type="predicted"/>
<dbReference type="OrthoDB" id="4492567at2759"/>
<dbReference type="EMBL" id="ML736215">
    <property type="protein sequence ID" value="KAE8377939.1"/>
    <property type="molecule type" value="Genomic_DNA"/>
</dbReference>
<accession>A0A5N7B875</accession>
<dbReference type="Gene3D" id="3.10.450.50">
    <property type="match status" value="1"/>
</dbReference>
<keyword evidence="2" id="KW-1185">Reference proteome</keyword>
<evidence type="ECO:0000313" key="1">
    <source>
        <dbReference type="EMBL" id="KAE8377939.1"/>
    </source>
</evidence>
<sequence length="186" mass="21208">MFFKQQPPKERDTLWPESLPQDIKLWIITFFELLDGYTPEAGRRWSCLYAPDGEFIAFGQVFQGPTAIEGHIRRFWDMFPGLSHHPKRVYANGDTSGPCLELAVVTSYAITFSMDNFVAGESVALFVLERQETGLVLRQNKLFLEPSLLMKGLEASDRQLPTECDKATSSHVEDACEIRNEYVTPR</sequence>
<dbReference type="SUPFAM" id="SSF54427">
    <property type="entry name" value="NTF2-like"/>
    <property type="match status" value="1"/>
</dbReference>
<organism evidence="1 2">
    <name type="scientific">Aspergillus bertholletiae</name>
    <dbReference type="NCBI Taxonomy" id="1226010"/>
    <lineage>
        <taxon>Eukaryota</taxon>
        <taxon>Fungi</taxon>
        <taxon>Dikarya</taxon>
        <taxon>Ascomycota</taxon>
        <taxon>Pezizomycotina</taxon>
        <taxon>Eurotiomycetes</taxon>
        <taxon>Eurotiomycetidae</taxon>
        <taxon>Eurotiales</taxon>
        <taxon>Aspergillaceae</taxon>
        <taxon>Aspergillus</taxon>
        <taxon>Aspergillus subgen. Circumdati</taxon>
    </lineage>
</organism>
<evidence type="ECO:0008006" key="3">
    <source>
        <dbReference type="Google" id="ProtNLM"/>
    </source>
</evidence>
<reference evidence="1 2" key="1">
    <citation type="submission" date="2019-04" db="EMBL/GenBank/DDBJ databases">
        <title>Friends and foes A comparative genomics studyof 23 Aspergillus species from section Flavi.</title>
        <authorList>
            <consortium name="DOE Joint Genome Institute"/>
            <person name="Kjaerbolling I."/>
            <person name="Vesth T."/>
            <person name="Frisvad J.C."/>
            <person name="Nybo J.L."/>
            <person name="Theobald S."/>
            <person name="Kildgaard S."/>
            <person name="Isbrandt T."/>
            <person name="Kuo A."/>
            <person name="Sato A."/>
            <person name="Lyhne E.K."/>
            <person name="Kogle M.E."/>
            <person name="Wiebenga A."/>
            <person name="Kun R.S."/>
            <person name="Lubbers R.J."/>
            <person name="Makela M.R."/>
            <person name="Barry K."/>
            <person name="Chovatia M."/>
            <person name="Clum A."/>
            <person name="Daum C."/>
            <person name="Haridas S."/>
            <person name="He G."/>
            <person name="LaButti K."/>
            <person name="Lipzen A."/>
            <person name="Mondo S."/>
            <person name="Riley R."/>
            <person name="Salamov A."/>
            <person name="Simmons B.A."/>
            <person name="Magnuson J.K."/>
            <person name="Henrissat B."/>
            <person name="Mortensen U.H."/>
            <person name="Larsen T.O."/>
            <person name="Devries R.P."/>
            <person name="Grigoriev I.V."/>
            <person name="Machida M."/>
            <person name="Baker S.E."/>
            <person name="Andersen M.R."/>
        </authorList>
    </citation>
    <scope>NUCLEOTIDE SEQUENCE [LARGE SCALE GENOMIC DNA]</scope>
    <source>
        <strain evidence="1 2">IBT 29228</strain>
    </source>
</reference>